<reference evidence="2" key="1">
    <citation type="submission" date="2018-02" db="EMBL/GenBank/DDBJ databases">
        <authorList>
            <person name="Cohen D.B."/>
            <person name="Kent A.D."/>
        </authorList>
    </citation>
    <scope>NUCLEOTIDE SEQUENCE</scope>
</reference>
<feature type="region of interest" description="Disordered" evidence="1">
    <location>
        <begin position="123"/>
        <end position="156"/>
    </location>
</feature>
<dbReference type="AlphaFoldDB" id="A0A2N9FR75"/>
<organism evidence="2">
    <name type="scientific">Fagus sylvatica</name>
    <name type="common">Beechnut</name>
    <dbReference type="NCBI Taxonomy" id="28930"/>
    <lineage>
        <taxon>Eukaryota</taxon>
        <taxon>Viridiplantae</taxon>
        <taxon>Streptophyta</taxon>
        <taxon>Embryophyta</taxon>
        <taxon>Tracheophyta</taxon>
        <taxon>Spermatophyta</taxon>
        <taxon>Magnoliopsida</taxon>
        <taxon>eudicotyledons</taxon>
        <taxon>Gunneridae</taxon>
        <taxon>Pentapetalae</taxon>
        <taxon>rosids</taxon>
        <taxon>fabids</taxon>
        <taxon>Fagales</taxon>
        <taxon>Fagaceae</taxon>
        <taxon>Fagus</taxon>
    </lineage>
</organism>
<name>A0A2N9FR75_FAGSY</name>
<feature type="compositionally biased region" description="Acidic residues" evidence="1">
    <location>
        <begin position="132"/>
        <end position="147"/>
    </location>
</feature>
<dbReference type="EMBL" id="OIVN01001092">
    <property type="protein sequence ID" value="SPC89742.1"/>
    <property type="molecule type" value="Genomic_DNA"/>
</dbReference>
<gene>
    <name evidence="2" type="ORF">FSB_LOCUS17624</name>
</gene>
<evidence type="ECO:0000256" key="1">
    <source>
        <dbReference type="SAM" id="MobiDB-lite"/>
    </source>
</evidence>
<feature type="compositionally biased region" description="Polar residues" evidence="1">
    <location>
        <begin position="58"/>
        <end position="68"/>
    </location>
</feature>
<feature type="compositionally biased region" description="Low complexity" evidence="1">
    <location>
        <begin position="23"/>
        <end position="32"/>
    </location>
</feature>
<sequence>MKGGNGLKDQPPSPPSSHRDLLLLRPLDARSSTTSHWPGRHSPVDRLQPSRSTVHHGTAQQSTVNARTTDPCVLCRGYVNCTNSDDEGIRTTEKGKDVAVYQVSDKSDDDSVHRLDLRDIGDFDNLSMDADAGQDNDDEMDSIDSDYDDRNLRMDD</sequence>
<feature type="region of interest" description="Disordered" evidence="1">
    <location>
        <begin position="1"/>
        <end position="69"/>
    </location>
</feature>
<evidence type="ECO:0000313" key="2">
    <source>
        <dbReference type="EMBL" id="SPC89742.1"/>
    </source>
</evidence>
<accession>A0A2N9FR75</accession>
<protein>
    <submittedName>
        <fullName evidence="2">Uncharacterized protein</fullName>
    </submittedName>
</protein>
<proteinExistence type="predicted"/>